<keyword evidence="4" id="KW-1185">Reference proteome</keyword>
<protein>
    <submittedName>
        <fullName evidence="3">Uncharacterized protein</fullName>
    </submittedName>
</protein>
<dbReference type="EMBL" id="BOOC01000049">
    <property type="protein sequence ID" value="GIH43966.1"/>
    <property type="molecule type" value="Genomic_DNA"/>
</dbReference>
<evidence type="ECO:0000313" key="3">
    <source>
        <dbReference type="EMBL" id="GIH43966.1"/>
    </source>
</evidence>
<keyword evidence="2" id="KW-0472">Membrane</keyword>
<organism evidence="3 4">
    <name type="scientific">Microbispora corallina</name>
    <dbReference type="NCBI Taxonomy" id="83302"/>
    <lineage>
        <taxon>Bacteria</taxon>
        <taxon>Bacillati</taxon>
        <taxon>Actinomycetota</taxon>
        <taxon>Actinomycetes</taxon>
        <taxon>Streptosporangiales</taxon>
        <taxon>Streptosporangiaceae</taxon>
        <taxon>Microbispora</taxon>
    </lineage>
</organism>
<feature type="region of interest" description="Disordered" evidence="1">
    <location>
        <begin position="64"/>
        <end position="98"/>
    </location>
</feature>
<keyword evidence="2" id="KW-0812">Transmembrane</keyword>
<gene>
    <name evidence="3" type="ORF">Mco01_69660</name>
</gene>
<keyword evidence="2" id="KW-1133">Transmembrane helix</keyword>
<dbReference type="Proteomes" id="UP000603904">
    <property type="component" value="Unassembled WGS sequence"/>
</dbReference>
<proteinExistence type="predicted"/>
<feature type="transmembrane region" description="Helical" evidence="2">
    <location>
        <begin position="34"/>
        <end position="60"/>
    </location>
</feature>
<accession>A0ABQ4GA50</accession>
<evidence type="ECO:0000256" key="1">
    <source>
        <dbReference type="SAM" id="MobiDB-lite"/>
    </source>
</evidence>
<reference evidence="3 4" key="1">
    <citation type="submission" date="2021-01" db="EMBL/GenBank/DDBJ databases">
        <title>Whole genome shotgun sequence of Microbispora corallina NBRC 16416.</title>
        <authorList>
            <person name="Komaki H."/>
            <person name="Tamura T."/>
        </authorList>
    </citation>
    <scope>NUCLEOTIDE SEQUENCE [LARGE SCALE GENOMIC DNA]</scope>
    <source>
        <strain evidence="3 4">NBRC 16416</strain>
    </source>
</reference>
<evidence type="ECO:0000313" key="4">
    <source>
        <dbReference type="Proteomes" id="UP000603904"/>
    </source>
</evidence>
<evidence type="ECO:0000256" key="2">
    <source>
        <dbReference type="SAM" id="Phobius"/>
    </source>
</evidence>
<name>A0ABQ4GA50_9ACTN</name>
<comment type="caution">
    <text evidence="3">The sequence shown here is derived from an EMBL/GenBank/DDBJ whole genome shotgun (WGS) entry which is preliminary data.</text>
</comment>
<sequence>MLFCDRMETALTPGAGVTEQVTALAGSAMMNTEAVIAIMATAVAAPARLFTVVIAFLSLAASHGSRIDDRGRRPAITATSPVRGSGAPPSPRASDRAV</sequence>